<evidence type="ECO:0000313" key="6">
    <source>
        <dbReference type="EMBL" id="OLF10366.1"/>
    </source>
</evidence>
<reference evidence="6 7" key="1">
    <citation type="submission" date="2016-12" db="EMBL/GenBank/DDBJ databases">
        <title>The draft genome sequence of Actinophytocola sp. 11-183.</title>
        <authorList>
            <person name="Wang W."/>
            <person name="Yuan L."/>
        </authorList>
    </citation>
    <scope>NUCLEOTIDE SEQUENCE [LARGE SCALE GENOMIC DNA]</scope>
    <source>
        <strain evidence="6 7">11-183</strain>
    </source>
</reference>
<dbReference type="Gene3D" id="1.10.357.10">
    <property type="entry name" value="Tetracycline Repressor, domain 2"/>
    <property type="match status" value="1"/>
</dbReference>
<organism evidence="6 7">
    <name type="scientific">Actinophytocola xanthii</name>
    <dbReference type="NCBI Taxonomy" id="1912961"/>
    <lineage>
        <taxon>Bacteria</taxon>
        <taxon>Bacillati</taxon>
        <taxon>Actinomycetota</taxon>
        <taxon>Actinomycetes</taxon>
        <taxon>Pseudonocardiales</taxon>
        <taxon>Pseudonocardiaceae</taxon>
    </lineage>
</organism>
<dbReference type="PROSITE" id="PS50977">
    <property type="entry name" value="HTH_TETR_2"/>
    <property type="match status" value="1"/>
</dbReference>
<dbReference type="PANTHER" id="PTHR30055">
    <property type="entry name" value="HTH-TYPE TRANSCRIPTIONAL REGULATOR RUTR"/>
    <property type="match status" value="1"/>
</dbReference>
<proteinExistence type="predicted"/>
<dbReference type="SUPFAM" id="SSF46689">
    <property type="entry name" value="Homeodomain-like"/>
    <property type="match status" value="1"/>
</dbReference>
<evidence type="ECO:0000256" key="4">
    <source>
        <dbReference type="PROSITE-ProRule" id="PRU00335"/>
    </source>
</evidence>
<keyword evidence="1" id="KW-0805">Transcription regulation</keyword>
<dbReference type="InterPro" id="IPR009057">
    <property type="entry name" value="Homeodomain-like_sf"/>
</dbReference>
<keyword evidence="3" id="KW-0804">Transcription</keyword>
<dbReference type="GO" id="GO:0000976">
    <property type="term" value="F:transcription cis-regulatory region binding"/>
    <property type="evidence" value="ECO:0007669"/>
    <property type="project" value="TreeGrafter"/>
</dbReference>
<dbReference type="Pfam" id="PF00440">
    <property type="entry name" value="TetR_N"/>
    <property type="match status" value="1"/>
</dbReference>
<evidence type="ECO:0000256" key="2">
    <source>
        <dbReference type="ARBA" id="ARBA00023125"/>
    </source>
</evidence>
<dbReference type="AlphaFoldDB" id="A0A1Q8C7P3"/>
<gene>
    <name evidence="6" type="ORF">BU204_31680</name>
</gene>
<dbReference type="STRING" id="1912961.BU204_31680"/>
<dbReference type="InterPro" id="IPR001647">
    <property type="entry name" value="HTH_TetR"/>
</dbReference>
<comment type="caution">
    <text evidence="6">The sequence shown here is derived from an EMBL/GenBank/DDBJ whole genome shotgun (WGS) entry which is preliminary data.</text>
</comment>
<accession>A0A1Q8C7P3</accession>
<protein>
    <recommendedName>
        <fullName evidence="5">HTH tetR-type domain-containing protein</fullName>
    </recommendedName>
</protein>
<evidence type="ECO:0000313" key="7">
    <source>
        <dbReference type="Proteomes" id="UP000185596"/>
    </source>
</evidence>
<evidence type="ECO:0000259" key="5">
    <source>
        <dbReference type="PROSITE" id="PS50977"/>
    </source>
</evidence>
<sequence>MRQRTRRAVLDAALSLWSRDFSAPLGDIADRAQVSRSTLHRYFPDRQALVDAALVDAIETIERVSEKATANCATAAEELDALMRAMVDVGDLILFLFSDTDRFTGNPHWDSDDEDEQELATLITRAQQEGALADDVAPDWAVGCFYSLVFAAASSISAGTLPRHRAADLAVRTFLHGLANR</sequence>
<evidence type="ECO:0000256" key="1">
    <source>
        <dbReference type="ARBA" id="ARBA00023015"/>
    </source>
</evidence>
<dbReference type="InterPro" id="IPR050109">
    <property type="entry name" value="HTH-type_TetR-like_transc_reg"/>
</dbReference>
<feature type="domain" description="HTH tetR-type" evidence="5">
    <location>
        <begin position="3"/>
        <end position="61"/>
    </location>
</feature>
<name>A0A1Q8C7P3_9PSEU</name>
<dbReference type="Proteomes" id="UP000185596">
    <property type="component" value="Unassembled WGS sequence"/>
</dbReference>
<keyword evidence="7" id="KW-1185">Reference proteome</keyword>
<dbReference type="GO" id="GO:0003700">
    <property type="term" value="F:DNA-binding transcription factor activity"/>
    <property type="evidence" value="ECO:0007669"/>
    <property type="project" value="TreeGrafter"/>
</dbReference>
<feature type="DNA-binding region" description="H-T-H motif" evidence="4">
    <location>
        <begin position="24"/>
        <end position="43"/>
    </location>
</feature>
<dbReference type="InterPro" id="IPR036271">
    <property type="entry name" value="Tet_transcr_reg_TetR-rel_C_sf"/>
</dbReference>
<dbReference type="EMBL" id="MSIE01000076">
    <property type="protein sequence ID" value="OLF10366.1"/>
    <property type="molecule type" value="Genomic_DNA"/>
</dbReference>
<dbReference type="SUPFAM" id="SSF48498">
    <property type="entry name" value="Tetracyclin repressor-like, C-terminal domain"/>
    <property type="match status" value="1"/>
</dbReference>
<dbReference type="PANTHER" id="PTHR30055:SF234">
    <property type="entry name" value="HTH-TYPE TRANSCRIPTIONAL REGULATOR BETI"/>
    <property type="match status" value="1"/>
</dbReference>
<evidence type="ECO:0000256" key="3">
    <source>
        <dbReference type="ARBA" id="ARBA00023163"/>
    </source>
</evidence>
<keyword evidence="2 4" id="KW-0238">DNA-binding</keyword>